<dbReference type="Gene3D" id="3.30.559.10">
    <property type="entry name" value="Chloramphenicol acetyltransferase-like domain"/>
    <property type="match status" value="2"/>
</dbReference>
<reference evidence="5" key="1">
    <citation type="submission" date="2018-01" db="EMBL/GenBank/DDBJ databases">
        <authorList>
            <person name="Mao J.F."/>
        </authorList>
    </citation>
    <scope>NUCLEOTIDE SEQUENCE</scope>
    <source>
        <strain evidence="5">Huo1</strain>
        <tissue evidence="5">Leaf</tissue>
    </source>
</reference>
<dbReference type="GO" id="GO:0016746">
    <property type="term" value="F:acyltransferase activity"/>
    <property type="evidence" value="ECO:0007669"/>
    <property type="project" value="UniProtKB-KW"/>
</dbReference>
<dbReference type="PANTHER" id="PTHR31623">
    <property type="entry name" value="F21J9.9"/>
    <property type="match status" value="1"/>
</dbReference>
<keyword evidence="6" id="KW-1185">Reference proteome</keyword>
<evidence type="ECO:0000313" key="6">
    <source>
        <dbReference type="Proteomes" id="UP000298416"/>
    </source>
</evidence>
<evidence type="ECO:0008006" key="7">
    <source>
        <dbReference type="Google" id="ProtNLM"/>
    </source>
</evidence>
<dbReference type="PANTHER" id="PTHR31623:SF124">
    <property type="entry name" value="VINORINE SYNTHASE-RELATED"/>
    <property type="match status" value="1"/>
</dbReference>
<evidence type="ECO:0000256" key="3">
    <source>
        <dbReference type="ARBA" id="ARBA00023315"/>
    </source>
</evidence>
<organism evidence="5">
    <name type="scientific">Salvia splendens</name>
    <name type="common">Scarlet sage</name>
    <dbReference type="NCBI Taxonomy" id="180675"/>
    <lineage>
        <taxon>Eukaryota</taxon>
        <taxon>Viridiplantae</taxon>
        <taxon>Streptophyta</taxon>
        <taxon>Embryophyta</taxon>
        <taxon>Tracheophyta</taxon>
        <taxon>Spermatophyta</taxon>
        <taxon>Magnoliopsida</taxon>
        <taxon>eudicotyledons</taxon>
        <taxon>Gunneridae</taxon>
        <taxon>Pentapetalae</taxon>
        <taxon>asterids</taxon>
        <taxon>lamiids</taxon>
        <taxon>Lamiales</taxon>
        <taxon>Lamiaceae</taxon>
        <taxon>Nepetoideae</taxon>
        <taxon>Mentheae</taxon>
        <taxon>Salviinae</taxon>
        <taxon>Salvia</taxon>
        <taxon>Salvia subgen. Calosphace</taxon>
        <taxon>core Calosphace</taxon>
    </lineage>
</organism>
<keyword evidence="2" id="KW-0808">Transferase</keyword>
<feature type="chain" id="PRO_5036466920" description="Vinorine synthase" evidence="4">
    <location>
        <begin position="16"/>
        <end position="314"/>
    </location>
</feature>
<evidence type="ECO:0000256" key="4">
    <source>
        <dbReference type="SAM" id="SignalP"/>
    </source>
</evidence>
<comment type="similarity">
    <text evidence="1">Belongs to the plant acyltransferase family.</text>
</comment>
<gene>
    <name evidence="5" type="ORF">SASPL_113282</name>
</gene>
<proteinExistence type="inferred from homology"/>
<protein>
    <recommendedName>
        <fullName evidence="7">Vinorine synthase</fullName>
    </recommendedName>
</protein>
<dbReference type="Pfam" id="PF02458">
    <property type="entry name" value="Transferase"/>
    <property type="match status" value="1"/>
</dbReference>
<keyword evidence="4" id="KW-0732">Signal</keyword>
<reference evidence="5" key="2">
    <citation type="submission" date="2020-08" db="EMBL/GenBank/DDBJ databases">
        <title>Plant Genome Project.</title>
        <authorList>
            <person name="Zhang R.-G."/>
        </authorList>
    </citation>
    <scope>NUCLEOTIDE SEQUENCE</scope>
    <source>
        <strain evidence="5">Huo1</strain>
        <tissue evidence="5">Leaf</tissue>
    </source>
</reference>
<name>A0A8X8Y3E7_SALSN</name>
<sequence length="314" mass="34781">MLAVQVNTFLCGCVAVAVCGSHRIFDACSLSVFLAAWAEAARGGERTIHPDFGSAALFPSESAAPLDFGVGERRIVGKRVVFDKEVIAALRARASSDPDLEGVTLSRVVVVSAALTQALLRADEARHAGESTMLENKHRLQTQTARAALIAHAINVRERTVPPVPKHACGTWVSISHVELSAVERQAAARDFPKLVREMREATVRGIKDCTRILSDKEFGRWALVDSYAEIAEKGLIREDYKVIYVTDWSKFGDYELDFGFGKAIWVSLADVPLEDLMILMNTRENDGIEAWVYLDELDMTYFQKDQHIQMLVA</sequence>
<dbReference type="AlphaFoldDB" id="A0A8X8Y3E7"/>
<dbReference type="Proteomes" id="UP000298416">
    <property type="component" value="Unassembled WGS sequence"/>
</dbReference>
<keyword evidence="3" id="KW-0012">Acyltransferase</keyword>
<comment type="caution">
    <text evidence="5">The sequence shown here is derived from an EMBL/GenBank/DDBJ whole genome shotgun (WGS) entry which is preliminary data.</text>
</comment>
<accession>A0A8X8Y3E7</accession>
<dbReference type="InterPro" id="IPR023213">
    <property type="entry name" value="CAT-like_dom_sf"/>
</dbReference>
<evidence type="ECO:0000256" key="1">
    <source>
        <dbReference type="ARBA" id="ARBA00009861"/>
    </source>
</evidence>
<evidence type="ECO:0000256" key="2">
    <source>
        <dbReference type="ARBA" id="ARBA00022679"/>
    </source>
</evidence>
<dbReference type="EMBL" id="PNBA02000005">
    <property type="protein sequence ID" value="KAG6422900.1"/>
    <property type="molecule type" value="Genomic_DNA"/>
</dbReference>
<feature type="signal peptide" evidence="4">
    <location>
        <begin position="1"/>
        <end position="15"/>
    </location>
</feature>
<evidence type="ECO:0000313" key="5">
    <source>
        <dbReference type="EMBL" id="KAG6422900.1"/>
    </source>
</evidence>